<accession>A0A2H1VT47</accession>
<dbReference type="EMBL" id="ODYU01004117">
    <property type="protein sequence ID" value="SOQ43652.1"/>
    <property type="molecule type" value="Genomic_DNA"/>
</dbReference>
<sequence>MTYLDCTTLKIFRYHPLQRTQQLQLTARLVLWLGNWLPRNPSVNSVWAADEMPTRVNWIRIMLRVFVGLGSTRTTGADEYMIFYNNSTVPVFLNIWKLSVEQQSSLPSNYSILFQHHSAAHRPNVPENAKQLYRYNLIKYEIKTRSSSTSRDKKKYI</sequence>
<proteinExistence type="predicted"/>
<gene>
    <name evidence="1" type="ORF">SFRICE_037054</name>
</gene>
<dbReference type="AlphaFoldDB" id="A0A2H1VT47"/>
<evidence type="ECO:0000313" key="1">
    <source>
        <dbReference type="EMBL" id="SOQ43652.1"/>
    </source>
</evidence>
<protein>
    <submittedName>
        <fullName evidence="1">SFRICE_037054</fullName>
    </submittedName>
</protein>
<organism evidence="1">
    <name type="scientific">Spodoptera frugiperda</name>
    <name type="common">Fall armyworm</name>
    <dbReference type="NCBI Taxonomy" id="7108"/>
    <lineage>
        <taxon>Eukaryota</taxon>
        <taxon>Metazoa</taxon>
        <taxon>Ecdysozoa</taxon>
        <taxon>Arthropoda</taxon>
        <taxon>Hexapoda</taxon>
        <taxon>Insecta</taxon>
        <taxon>Pterygota</taxon>
        <taxon>Neoptera</taxon>
        <taxon>Endopterygota</taxon>
        <taxon>Lepidoptera</taxon>
        <taxon>Glossata</taxon>
        <taxon>Ditrysia</taxon>
        <taxon>Noctuoidea</taxon>
        <taxon>Noctuidae</taxon>
        <taxon>Amphipyrinae</taxon>
        <taxon>Spodoptera</taxon>
    </lineage>
</organism>
<reference evidence="1" key="1">
    <citation type="submission" date="2016-07" db="EMBL/GenBank/DDBJ databases">
        <authorList>
            <person name="Bretaudeau A."/>
        </authorList>
    </citation>
    <scope>NUCLEOTIDE SEQUENCE</scope>
    <source>
        <strain evidence="1">Rice</strain>
        <tissue evidence="1">Whole body</tissue>
    </source>
</reference>
<name>A0A2H1VT47_SPOFR</name>